<keyword evidence="2" id="KW-1185">Reference proteome</keyword>
<gene>
    <name evidence="1" type="ORF">PLAN_70025</name>
</gene>
<name>A0A6J7ZS75_PLARU</name>
<protein>
    <submittedName>
        <fullName evidence="1">Uncharacterized protein</fullName>
    </submittedName>
</protein>
<dbReference type="AlphaFoldDB" id="A0A6J7ZS75"/>
<sequence>MCYSATHSYSRSRWLVYDGQALNVTTKTQRHKEVVNINLLIDITLVPLSQQRIIISDA</sequence>
<proteinExistence type="predicted"/>
<organism evidence="1 2">
    <name type="scientific">Planktothrix rubescens CCAP 1459/22</name>
    <dbReference type="NCBI Taxonomy" id="329571"/>
    <lineage>
        <taxon>Bacteria</taxon>
        <taxon>Bacillati</taxon>
        <taxon>Cyanobacteriota</taxon>
        <taxon>Cyanophyceae</taxon>
        <taxon>Oscillatoriophycideae</taxon>
        <taxon>Oscillatoriales</taxon>
        <taxon>Microcoleaceae</taxon>
        <taxon>Planktothrix</taxon>
    </lineage>
</organism>
<dbReference type="Proteomes" id="UP000196521">
    <property type="component" value="Unassembled WGS sequence"/>
</dbReference>
<reference evidence="1" key="1">
    <citation type="submission" date="2020-05" db="EMBL/GenBank/DDBJ databases">
        <authorList>
            <consortium name="Genoscope - CEA"/>
            <person name="William W."/>
        </authorList>
    </citation>
    <scope>NUCLEOTIDE SEQUENCE [LARGE SCALE GENOMIC DNA]</scope>
    <source>
        <strain evidence="1">PCC 7821</strain>
    </source>
</reference>
<evidence type="ECO:0000313" key="2">
    <source>
        <dbReference type="Proteomes" id="UP000196521"/>
    </source>
</evidence>
<accession>A0A6J7ZS75</accession>
<evidence type="ECO:0000313" key="1">
    <source>
        <dbReference type="EMBL" id="CAC5345451.1"/>
    </source>
</evidence>
<comment type="caution">
    <text evidence="1">The sequence shown here is derived from an EMBL/GenBank/DDBJ whole genome shotgun (WGS) entry which is preliminary data.</text>
</comment>
<dbReference type="EMBL" id="CZCZ02000017">
    <property type="protein sequence ID" value="CAC5345451.1"/>
    <property type="molecule type" value="Genomic_DNA"/>
</dbReference>